<accession>A0ABW1KT13</accession>
<reference evidence="1 2" key="1">
    <citation type="submission" date="2024-09" db="EMBL/GenBank/DDBJ databases">
        <authorList>
            <person name="Zhang Z.-H."/>
        </authorList>
    </citation>
    <scope>NUCLEOTIDE SEQUENCE [LARGE SCALE GENOMIC DNA]</scope>
    <source>
        <strain evidence="1 2">HHTR114</strain>
    </source>
</reference>
<organism evidence="1 2">
    <name type="scientific">Hyphococcus aureus</name>
    <dbReference type="NCBI Taxonomy" id="2666033"/>
    <lineage>
        <taxon>Bacteria</taxon>
        <taxon>Pseudomonadati</taxon>
        <taxon>Pseudomonadota</taxon>
        <taxon>Alphaproteobacteria</taxon>
        <taxon>Parvularculales</taxon>
        <taxon>Parvularculaceae</taxon>
        <taxon>Hyphococcus</taxon>
    </lineage>
</organism>
<protein>
    <recommendedName>
        <fullName evidence="3">PIN domain-containing protein</fullName>
    </recommendedName>
</protein>
<proteinExistence type="predicted"/>
<dbReference type="EMBL" id="JBHPON010000001">
    <property type="protein sequence ID" value="MFC6034136.1"/>
    <property type="molecule type" value="Genomic_DNA"/>
</dbReference>
<dbReference type="RefSeq" id="WP_379880552.1">
    <property type="nucleotide sequence ID" value="NZ_JBHPON010000001.1"/>
</dbReference>
<comment type="caution">
    <text evidence="1">The sequence shown here is derived from an EMBL/GenBank/DDBJ whole genome shotgun (WGS) entry which is preliminary data.</text>
</comment>
<dbReference type="Proteomes" id="UP001596116">
    <property type="component" value="Unassembled WGS sequence"/>
</dbReference>
<evidence type="ECO:0008006" key="3">
    <source>
        <dbReference type="Google" id="ProtNLM"/>
    </source>
</evidence>
<keyword evidence="2" id="KW-1185">Reference proteome</keyword>
<name>A0ABW1KT13_9PROT</name>
<gene>
    <name evidence="1" type="ORF">ACFMB1_01195</name>
</gene>
<evidence type="ECO:0000313" key="1">
    <source>
        <dbReference type="EMBL" id="MFC6034136.1"/>
    </source>
</evidence>
<evidence type="ECO:0000313" key="2">
    <source>
        <dbReference type="Proteomes" id="UP001596116"/>
    </source>
</evidence>
<sequence length="462" mass="53006">MKLDQFFKSVFQRKQNSPNLDLSGFSSALIIDTNFVFHTKPISELPWKEVDPIGPIILLALPQLLSEVDSKKRDGRLAKKARQFNRYFDSSDDVNLPIELCKSAPKVYLIAPPIRGIDWSGISDLDPKHPDDILAAQALNVAATGDVEPTFFGFDNRPCNSVRRHGGKALRPPNHWLLDSEPHPKDKLVQQLKARVAELESDKPKFEIQIHLDIPNGIEIPQAQALSDEDRKKFQKYILNELKPPRTEYGPQSYLNSENDKIHRDFIESVPRFLDAFPNFLSMFFSQFLCTVCIKNIGKVTADKFILEIFANECEVREQFLFGYPNGPSPQYKTGFDMPALQRPNFSIAPHEFVLSEDLTTERYMNYRCQDFRHDTQYEIQLFMLLRASFGTPAKITVRATSANGIGETTENIPVDFSIVHPPARELFDFGNRKFLREFPLQEFLGKRISEHDFSILTYPDF</sequence>